<evidence type="ECO:0000256" key="5">
    <source>
        <dbReference type="PROSITE-ProRule" id="PRU00175"/>
    </source>
</evidence>
<dbReference type="InterPro" id="IPR027417">
    <property type="entry name" value="P-loop_NTPase"/>
</dbReference>
<keyword evidence="2 5" id="KW-0863">Zinc-finger</keyword>
<dbReference type="Gene3D" id="3.40.50.10810">
    <property type="entry name" value="Tandem AAA-ATPase domain"/>
    <property type="match status" value="2"/>
</dbReference>
<keyword evidence="10" id="KW-1185">Reference proteome</keyword>
<dbReference type="PANTHER" id="PTHR45865">
    <property type="entry name" value="E3 UBIQUITIN-PROTEIN LIGASE SHPRH FAMILY MEMBER"/>
    <property type="match status" value="1"/>
</dbReference>
<evidence type="ECO:0000256" key="1">
    <source>
        <dbReference type="ARBA" id="ARBA00022723"/>
    </source>
</evidence>
<name>A0AAD5MEK0_PARTN</name>
<dbReference type="SUPFAM" id="SSF57850">
    <property type="entry name" value="RING/U-box"/>
    <property type="match status" value="1"/>
</dbReference>
<dbReference type="Proteomes" id="UP001196413">
    <property type="component" value="Unassembled WGS sequence"/>
</dbReference>
<evidence type="ECO:0000313" key="10">
    <source>
        <dbReference type="Proteomes" id="UP001196413"/>
    </source>
</evidence>
<dbReference type="SMART" id="SM00490">
    <property type="entry name" value="HELICc"/>
    <property type="match status" value="1"/>
</dbReference>
<dbReference type="PROSITE" id="PS00518">
    <property type="entry name" value="ZF_RING_1"/>
    <property type="match status" value="1"/>
</dbReference>
<dbReference type="GO" id="GO:0005634">
    <property type="term" value="C:nucleus"/>
    <property type="evidence" value="ECO:0007669"/>
    <property type="project" value="TreeGrafter"/>
</dbReference>
<dbReference type="GO" id="GO:0008270">
    <property type="term" value="F:zinc ion binding"/>
    <property type="evidence" value="ECO:0007669"/>
    <property type="project" value="UniProtKB-KW"/>
</dbReference>
<dbReference type="GO" id="GO:0000209">
    <property type="term" value="P:protein polyubiquitination"/>
    <property type="evidence" value="ECO:0007669"/>
    <property type="project" value="TreeGrafter"/>
</dbReference>
<dbReference type="InterPro" id="IPR038718">
    <property type="entry name" value="SNF2-like_sf"/>
</dbReference>
<dbReference type="Pfam" id="PF00176">
    <property type="entry name" value="SNF2-rel_dom"/>
    <property type="match status" value="1"/>
</dbReference>
<dbReference type="InterPro" id="IPR013083">
    <property type="entry name" value="Znf_RING/FYVE/PHD"/>
</dbReference>
<evidence type="ECO:0000256" key="2">
    <source>
        <dbReference type="ARBA" id="ARBA00022771"/>
    </source>
</evidence>
<dbReference type="InterPro" id="IPR017907">
    <property type="entry name" value="Znf_RING_CS"/>
</dbReference>
<feature type="domain" description="Helicase C-terminal" evidence="8">
    <location>
        <begin position="974"/>
        <end position="1116"/>
    </location>
</feature>
<dbReference type="PROSITE" id="PS50089">
    <property type="entry name" value="ZF_RING_2"/>
    <property type="match status" value="1"/>
</dbReference>
<dbReference type="GO" id="GO:0005524">
    <property type="term" value="F:ATP binding"/>
    <property type="evidence" value="ECO:0007669"/>
    <property type="project" value="InterPro"/>
</dbReference>
<feature type="region of interest" description="Disordered" evidence="6">
    <location>
        <begin position="505"/>
        <end position="532"/>
    </location>
</feature>
<dbReference type="Gene3D" id="3.40.50.300">
    <property type="entry name" value="P-loop containing nucleotide triphosphate hydrolases"/>
    <property type="match status" value="1"/>
</dbReference>
<dbReference type="PROSITE" id="PS51194">
    <property type="entry name" value="HELICASE_CTER"/>
    <property type="match status" value="1"/>
</dbReference>
<reference evidence="9" key="1">
    <citation type="submission" date="2021-06" db="EMBL/GenBank/DDBJ databases">
        <title>Parelaphostrongylus tenuis whole genome reference sequence.</title>
        <authorList>
            <person name="Garwood T.J."/>
            <person name="Larsen P.A."/>
            <person name="Fountain-Jones N.M."/>
            <person name="Garbe J.R."/>
            <person name="Macchietto M.G."/>
            <person name="Kania S.A."/>
            <person name="Gerhold R.W."/>
            <person name="Richards J.E."/>
            <person name="Wolf T.M."/>
        </authorList>
    </citation>
    <scope>NUCLEOTIDE SEQUENCE</scope>
    <source>
        <strain evidence="9">MNPRO001-30</strain>
        <tissue evidence="9">Meninges</tissue>
    </source>
</reference>
<protein>
    <recommendedName>
        <fullName evidence="11">E3 ubiquitin-protein ligase SHPRH</fullName>
    </recommendedName>
</protein>
<keyword evidence="4" id="KW-0862">Zinc</keyword>
<dbReference type="CDD" id="cd18793">
    <property type="entry name" value="SF2_C_SNF"/>
    <property type="match status" value="1"/>
</dbReference>
<evidence type="ECO:0000256" key="3">
    <source>
        <dbReference type="ARBA" id="ARBA00022801"/>
    </source>
</evidence>
<dbReference type="Pfam" id="PF00271">
    <property type="entry name" value="Helicase_C"/>
    <property type="match status" value="1"/>
</dbReference>
<evidence type="ECO:0000313" key="9">
    <source>
        <dbReference type="EMBL" id="KAJ1346246.1"/>
    </source>
</evidence>
<dbReference type="SMART" id="SM00487">
    <property type="entry name" value="DEXDc"/>
    <property type="match status" value="1"/>
</dbReference>
<evidence type="ECO:0000259" key="8">
    <source>
        <dbReference type="PROSITE" id="PS51194"/>
    </source>
</evidence>
<dbReference type="GO" id="GO:0006974">
    <property type="term" value="P:DNA damage response"/>
    <property type="evidence" value="ECO:0007669"/>
    <property type="project" value="TreeGrafter"/>
</dbReference>
<dbReference type="InterPro" id="IPR014001">
    <property type="entry name" value="Helicase_ATP-bd"/>
</dbReference>
<keyword evidence="1" id="KW-0479">Metal-binding</keyword>
<dbReference type="InterPro" id="IPR049730">
    <property type="entry name" value="SNF2/RAD54-like_C"/>
</dbReference>
<dbReference type="AlphaFoldDB" id="A0AAD5MEK0"/>
<dbReference type="EMBL" id="JAHQIW010000153">
    <property type="protein sequence ID" value="KAJ1346246.1"/>
    <property type="molecule type" value="Genomic_DNA"/>
</dbReference>
<evidence type="ECO:0008006" key="11">
    <source>
        <dbReference type="Google" id="ProtNLM"/>
    </source>
</evidence>
<dbReference type="InterPro" id="IPR052583">
    <property type="entry name" value="ATP-helicase/E3_Ub-Ligase"/>
</dbReference>
<keyword evidence="3" id="KW-0378">Hydrolase</keyword>
<dbReference type="GO" id="GO:0016787">
    <property type="term" value="F:hydrolase activity"/>
    <property type="evidence" value="ECO:0007669"/>
    <property type="project" value="UniProtKB-KW"/>
</dbReference>
<comment type="caution">
    <text evidence="9">The sequence shown here is derived from an EMBL/GenBank/DDBJ whole genome shotgun (WGS) entry which is preliminary data.</text>
</comment>
<evidence type="ECO:0000256" key="4">
    <source>
        <dbReference type="ARBA" id="ARBA00022833"/>
    </source>
</evidence>
<gene>
    <name evidence="9" type="ORF">KIN20_000999</name>
</gene>
<feature type="compositionally biased region" description="Basic and acidic residues" evidence="6">
    <location>
        <begin position="509"/>
        <end position="520"/>
    </location>
</feature>
<dbReference type="GO" id="GO:0061630">
    <property type="term" value="F:ubiquitin protein ligase activity"/>
    <property type="evidence" value="ECO:0007669"/>
    <property type="project" value="TreeGrafter"/>
</dbReference>
<feature type="domain" description="RING-type" evidence="7">
    <location>
        <begin position="896"/>
        <end position="940"/>
    </location>
</feature>
<dbReference type="InterPro" id="IPR001650">
    <property type="entry name" value="Helicase_C-like"/>
</dbReference>
<dbReference type="SUPFAM" id="SSF52540">
    <property type="entry name" value="P-loop containing nucleoside triphosphate hydrolases"/>
    <property type="match status" value="2"/>
</dbReference>
<dbReference type="InterPro" id="IPR000330">
    <property type="entry name" value="SNF2_N"/>
</dbReference>
<organism evidence="9 10">
    <name type="scientific">Parelaphostrongylus tenuis</name>
    <name type="common">Meningeal worm</name>
    <dbReference type="NCBI Taxonomy" id="148309"/>
    <lineage>
        <taxon>Eukaryota</taxon>
        <taxon>Metazoa</taxon>
        <taxon>Ecdysozoa</taxon>
        <taxon>Nematoda</taxon>
        <taxon>Chromadorea</taxon>
        <taxon>Rhabditida</taxon>
        <taxon>Rhabditina</taxon>
        <taxon>Rhabditomorpha</taxon>
        <taxon>Strongyloidea</taxon>
        <taxon>Metastrongylidae</taxon>
        <taxon>Parelaphostrongylus</taxon>
    </lineage>
</organism>
<dbReference type="Gene3D" id="3.30.40.10">
    <property type="entry name" value="Zinc/RING finger domain, C3HC4 (zinc finger)"/>
    <property type="match status" value="1"/>
</dbReference>
<dbReference type="InterPro" id="IPR001841">
    <property type="entry name" value="Znf_RING"/>
</dbReference>
<sequence length="1124" mass="128060">MMLNKGGILADEMGLGKTVEVLALIVSHSPASTPTLASTKENVFPLALDRNDREIESDVAATVEFLKSSIAAACEVEYMFPPRKRLSGSRRLAHLRDHVSCEACGVQYRMSEVHWSPRLDSHTKRFICPFCIEDNDITFDISTTLIVVPESLLHQWYEEIRRHCRESVRIEVYYGVAYDGYKHPFYLGSCDIILCAYETLQKEIHHVLNSSRKELRKRPHPTRRGYPSPLLALNFWRICLDECQLVKNKVHAASKLCSMLRARYRWCVTGTPLSSSANDLYGLLHFIGLFPYCIDAVWDHYVFYPYLKSMFGTMVSVISPLFWRNSKRDVASQLENIVRKDLLVELSFTPIEERLYTAKIVKSKVKMNALVSPLLQHNDVNTPLSSLPSEKIDQIFSIINDVRLSILAGESYRQRKFPNSLPGFQTFSQELILRKLLEDATTLVCQCYRDVIANRNALAALHFLIGDDLGALNWYKQSYNVRIEQVEMNRMFGLEDEHVGMSAQSLGQENDKERASEIQKEPISCPDSSRPSKSLRIDSLQIIHIGRNVEFLASSLREAKEFIAYSGIVDLALRSHQHYVRAEVVAVSRVKKKWCEADSHWLDANKEFDETRASYDTMLDGFSNANLLDRSSITMGLSDRLRIFDKDTHALREFYANFRKVVVSMLLPFVPKQEGADSQITGEVLTLPRSELAEFTQMVTCKHNEPVDNELSGVLTHDSNGKSHSSNFFPLPSVDSCVLCEVNAFLFKHDSGTAIKGNFCFEKLSAENFFAMLTLGSRHLKTRMRSFSNMLINWFNAIDRLVLVGRELTVVIQEWINREREIIVGTTRLQLGMEAHFISMPFPLILGPSNLDMALDLFRESEKRSAEAVTKSLSSLRYLNTLRKQSKNCPNEVRECPCCYAEMKYMWAVFPCAHTVCTSCMGKLKSKSLIGPLIRCITCRQLCSVDATMYVVDEKHEPIYDMKITVKFDHIIRLLKKLIMEDCTNKIIVFTSISAAIPPFEELLKLLKLPALVLNGGSKSNMLNRFRNNPELKILLLPLRMGANGLNLTQANHVVFMEPITEISVFAQAVGRIDRIGQRRAITVHNFVVLGSIEEEIYRIVSKGTEQSKWTLQTLRQVFGFDTQ</sequence>
<accession>A0AAD5MEK0</accession>
<dbReference type="PANTHER" id="PTHR45865:SF1">
    <property type="entry name" value="E3 UBIQUITIN-PROTEIN LIGASE SHPRH"/>
    <property type="match status" value="1"/>
</dbReference>
<evidence type="ECO:0000256" key="6">
    <source>
        <dbReference type="SAM" id="MobiDB-lite"/>
    </source>
</evidence>
<proteinExistence type="predicted"/>
<evidence type="ECO:0000259" key="7">
    <source>
        <dbReference type="PROSITE" id="PS50089"/>
    </source>
</evidence>